<dbReference type="InterPro" id="IPR029006">
    <property type="entry name" value="ADF-H/Gelsolin-like_dom_sf"/>
</dbReference>
<dbReference type="SUPFAM" id="SSF55753">
    <property type="entry name" value="Actin depolymerizing proteins"/>
    <property type="match status" value="1"/>
</dbReference>
<evidence type="ECO:0000256" key="8">
    <source>
        <dbReference type="ARBA" id="ARBA00023180"/>
    </source>
</evidence>
<feature type="domain" description="ADF-H" evidence="11">
    <location>
        <begin position="358"/>
        <end position="490"/>
    </location>
</feature>
<evidence type="ECO:0000256" key="7">
    <source>
        <dbReference type="ARBA" id="ARBA00023157"/>
    </source>
</evidence>
<dbReference type="PROSITE" id="PS51263">
    <property type="entry name" value="ADF_H"/>
    <property type="match status" value="1"/>
</dbReference>
<organism evidence="12 13">
    <name type="scientific">Musa troglodytarum</name>
    <name type="common">fe'i banana</name>
    <dbReference type="NCBI Taxonomy" id="320322"/>
    <lineage>
        <taxon>Eukaryota</taxon>
        <taxon>Viridiplantae</taxon>
        <taxon>Streptophyta</taxon>
        <taxon>Embryophyta</taxon>
        <taxon>Tracheophyta</taxon>
        <taxon>Spermatophyta</taxon>
        <taxon>Magnoliopsida</taxon>
        <taxon>Liliopsida</taxon>
        <taxon>Zingiberales</taxon>
        <taxon>Musaceae</taxon>
        <taxon>Musa</taxon>
    </lineage>
</organism>
<keyword evidence="3" id="KW-1003">Cell membrane</keyword>
<dbReference type="FunFam" id="1.20.58.1040:FF:000001">
    <property type="entry name" value="Glucan endo-1,3-beta-glucosidase 4"/>
    <property type="match status" value="1"/>
</dbReference>
<evidence type="ECO:0000256" key="3">
    <source>
        <dbReference type="ARBA" id="ARBA00022475"/>
    </source>
</evidence>
<comment type="function">
    <text evidence="10">Actin-depolymerizing protein. Severs actin filaments (F-actin) and binds to actin monomers.</text>
</comment>
<dbReference type="CDD" id="cd11286">
    <property type="entry name" value="ADF_cofilin_like"/>
    <property type="match status" value="1"/>
</dbReference>
<dbReference type="InterPro" id="IPR017904">
    <property type="entry name" value="ADF/Cofilin"/>
</dbReference>
<dbReference type="PANTHER" id="PTHR11913">
    <property type="entry name" value="COFILIN-RELATED"/>
    <property type="match status" value="1"/>
</dbReference>
<name>A0A9E7G762_9LILI</name>
<dbReference type="Gene3D" id="3.40.20.10">
    <property type="entry name" value="Severin"/>
    <property type="match status" value="1"/>
</dbReference>
<comment type="similarity">
    <text evidence="2">Belongs to the actin-binding proteins ADF family.</text>
</comment>
<dbReference type="SMART" id="SM00768">
    <property type="entry name" value="X8"/>
    <property type="match status" value="1"/>
</dbReference>
<evidence type="ECO:0000256" key="4">
    <source>
        <dbReference type="ARBA" id="ARBA00022622"/>
    </source>
</evidence>
<protein>
    <submittedName>
        <fullName evidence="12">Actin-depolymerizing factor</fullName>
    </submittedName>
</protein>
<reference evidence="12" key="1">
    <citation type="submission" date="2022-05" db="EMBL/GenBank/DDBJ databases">
        <title>The Musa troglodytarum L. genome provides insights into the mechanism of non-climacteric behaviour and enrichment of carotenoids.</title>
        <authorList>
            <person name="Wang J."/>
        </authorList>
    </citation>
    <scope>NUCLEOTIDE SEQUENCE</scope>
    <source>
        <tissue evidence="12">Leaf</tissue>
    </source>
</reference>
<keyword evidence="5" id="KW-0732">Signal</keyword>
<dbReference type="GO" id="GO:0030042">
    <property type="term" value="P:actin filament depolymerization"/>
    <property type="evidence" value="ECO:0007669"/>
    <property type="project" value="InterPro"/>
</dbReference>
<dbReference type="Gene3D" id="1.20.58.1040">
    <property type="match status" value="1"/>
</dbReference>
<dbReference type="EMBL" id="CP097507">
    <property type="protein sequence ID" value="URE07122.1"/>
    <property type="molecule type" value="Genomic_DNA"/>
</dbReference>
<dbReference type="GO" id="GO:0098552">
    <property type="term" value="C:side of membrane"/>
    <property type="evidence" value="ECO:0007669"/>
    <property type="project" value="UniProtKB-KW"/>
</dbReference>
<evidence type="ECO:0000256" key="2">
    <source>
        <dbReference type="ARBA" id="ARBA00006844"/>
    </source>
</evidence>
<keyword evidence="4" id="KW-0449">Lipoprotein</keyword>
<evidence type="ECO:0000313" key="12">
    <source>
        <dbReference type="EMBL" id="URE07122.1"/>
    </source>
</evidence>
<evidence type="ECO:0000256" key="9">
    <source>
        <dbReference type="ARBA" id="ARBA00023203"/>
    </source>
</evidence>
<dbReference type="GO" id="GO:0015629">
    <property type="term" value="C:actin cytoskeleton"/>
    <property type="evidence" value="ECO:0007669"/>
    <property type="project" value="InterPro"/>
</dbReference>
<keyword evidence="9" id="KW-0009">Actin-binding</keyword>
<dbReference type="GO" id="GO:0009506">
    <property type="term" value="C:plasmodesma"/>
    <property type="evidence" value="ECO:0007669"/>
    <property type="project" value="UniProtKB-ARBA"/>
</dbReference>
<keyword evidence="4" id="KW-0336">GPI-anchor</keyword>
<accession>A0A9E7G762</accession>
<dbReference type="Pfam" id="PF00241">
    <property type="entry name" value="Cofilin_ADF"/>
    <property type="match status" value="1"/>
</dbReference>
<comment type="subcellular location">
    <subcellularLocation>
        <location evidence="1">Cell membrane</location>
        <topology evidence="1">Lipid-anchor</topology>
        <topology evidence="1">GPI-anchor</topology>
    </subcellularLocation>
</comment>
<evidence type="ECO:0000259" key="11">
    <source>
        <dbReference type="PROSITE" id="PS51263"/>
    </source>
</evidence>
<sequence>MKCKEWIIIYELLMVECYIVVAMAGRLEQKAESTIPTPIFSPPEANRTVMDSTTWCVAHPGASQFDLENALDWACGVGGADCSSLQPGAACYQPDTLLSHASYAFNSYYQHNGNSDVACNFGGTATISSRDPSKLVDGKSSEAFCSDRLFKLIDLLIHLSHVMVGYGSCKYLSSEPASASSTLFQMSLLTKILEMSILLCGGVRKGTAGTFGMEGMAGNEGIGGIVSLGIAKGIGGNVTCGTIGIGGAASVGMVGTTGIGGTVNAGMAGADGSVGTVGTAGASAASSRCRAASHVMRLASARAATRMLIVQRPALEAMRVCGICGFADLDGGDEDERMDIYSGRRMEFGSVVSNASSGMGVAEDCKETFLELQRKKTYRYVIFTIDEKQNQVVVEKTGAATESYDDFLASLPENDCRYAIYDFDFVTEDNCQKSKIFFIAWSPSISRIRAKMLYATSKDRFRRELDGVHYEIQATDPSEMDLEILRDRAH</sequence>
<dbReference type="FunFam" id="3.40.20.10:FF:000025">
    <property type="entry name" value="Actin-depolymerizing factor 2"/>
    <property type="match status" value="1"/>
</dbReference>
<evidence type="ECO:0000256" key="10">
    <source>
        <dbReference type="ARBA" id="ARBA00059193"/>
    </source>
</evidence>
<dbReference type="AlphaFoldDB" id="A0A9E7G762"/>
<keyword evidence="6" id="KW-0472">Membrane</keyword>
<dbReference type="InterPro" id="IPR012946">
    <property type="entry name" value="X8"/>
</dbReference>
<dbReference type="OrthoDB" id="421038at2759"/>
<dbReference type="Pfam" id="PF07983">
    <property type="entry name" value="X8"/>
    <property type="match status" value="1"/>
</dbReference>
<evidence type="ECO:0000313" key="13">
    <source>
        <dbReference type="Proteomes" id="UP001055439"/>
    </source>
</evidence>
<dbReference type="SMART" id="SM00102">
    <property type="entry name" value="ADF"/>
    <property type="match status" value="1"/>
</dbReference>
<proteinExistence type="inferred from homology"/>
<evidence type="ECO:0000256" key="6">
    <source>
        <dbReference type="ARBA" id="ARBA00023136"/>
    </source>
</evidence>
<evidence type="ECO:0000256" key="1">
    <source>
        <dbReference type="ARBA" id="ARBA00004609"/>
    </source>
</evidence>
<dbReference type="GO" id="GO:0005886">
    <property type="term" value="C:plasma membrane"/>
    <property type="evidence" value="ECO:0007669"/>
    <property type="project" value="UniProtKB-SubCell"/>
</dbReference>
<gene>
    <name evidence="12" type="ORF">MUK42_18978</name>
</gene>
<keyword evidence="13" id="KW-1185">Reference proteome</keyword>
<evidence type="ECO:0000256" key="5">
    <source>
        <dbReference type="ARBA" id="ARBA00022729"/>
    </source>
</evidence>
<dbReference type="InterPro" id="IPR002108">
    <property type="entry name" value="ADF-H"/>
</dbReference>
<keyword evidence="7" id="KW-1015">Disulfide bond</keyword>
<dbReference type="GO" id="GO:0003779">
    <property type="term" value="F:actin binding"/>
    <property type="evidence" value="ECO:0007669"/>
    <property type="project" value="UniProtKB-KW"/>
</dbReference>
<dbReference type="Proteomes" id="UP001055439">
    <property type="component" value="Chromosome 5"/>
</dbReference>
<keyword evidence="8" id="KW-0325">Glycoprotein</keyword>